<dbReference type="EMBL" id="GG738856">
    <property type="protein sequence ID" value="EFC47103.1"/>
    <property type="molecule type" value="Genomic_DNA"/>
</dbReference>
<dbReference type="GO" id="GO:0008139">
    <property type="term" value="F:nuclear localization sequence binding"/>
    <property type="evidence" value="ECO:0007669"/>
    <property type="project" value="TreeGrafter"/>
</dbReference>
<reference evidence="12 13" key="1">
    <citation type="journal article" date="2010" name="Cell">
        <title>The genome of Naegleria gruberi illuminates early eukaryotic versatility.</title>
        <authorList>
            <person name="Fritz-Laylin L.K."/>
            <person name="Prochnik S.E."/>
            <person name="Ginger M.L."/>
            <person name="Dacks J.B."/>
            <person name="Carpenter M.L."/>
            <person name="Field M.C."/>
            <person name="Kuo A."/>
            <person name="Paredez A."/>
            <person name="Chapman J."/>
            <person name="Pham J."/>
            <person name="Shu S."/>
            <person name="Neupane R."/>
            <person name="Cipriano M."/>
            <person name="Mancuso J."/>
            <person name="Tu H."/>
            <person name="Salamov A."/>
            <person name="Lindquist E."/>
            <person name="Shapiro H."/>
            <person name="Lucas S."/>
            <person name="Grigoriev I.V."/>
            <person name="Cande W.Z."/>
            <person name="Fulton C."/>
            <person name="Rokhsar D.S."/>
            <person name="Dawson S.C."/>
        </authorList>
    </citation>
    <scope>NUCLEOTIDE SEQUENCE [LARGE SCALE GENOMIC DNA]</scope>
    <source>
        <strain evidence="12 13">NEG-M</strain>
    </source>
</reference>
<dbReference type="InterPro" id="IPR021967">
    <property type="entry name" value="Nup98_C"/>
</dbReference>
<evidence type="ECO:0000256" key="1">
    <source>
        <dbReference type="ARBA" id="ARBA00004567"/>
    </source>
</evidence>
<evidence type="ECO:0000313" key="13">
    <source>
        <dbReference type="Proteomes" id="UP000006671"/>
    </source>
</evidence>
<keyword evidence="9" id="KW-0539">Nucleus</keyword>
<feature type="compositionally biased region" description="Low complexity" evidence="10">
    <location>
        <begin position="170"/>
        <end position="179"/>
    </location>
</feature>
<feature type="compositionally biased region" description="Gly residues" evidence="10">
    <location>
        <begin position="1"/>
        <end position="61"/>
    </location>
</feature>
<feature type="region of interest" description="Disordered" evidence="10">
    <location>
        <begin position="170"/>
        <end position="271"/>
    </location>
</feature>
<dbReference type="eggNOG" id="KOG0845">
    <property type="taxonomic scope" value="Eukaryota"/>
</dbReference>
<dbReference type="SUPFAM" id="SSF82215">
    <property type="entry name" value="C-terminal autoproteolytic domain of nucleoporin nup98"/>
    <property type="match status" value="1"/>
</dbReference>
<dbReference type="PROSITE" id="PS51434">
    <property type="entry name" value="NUP_C"/>
    <property type="match status" value="1"/>
</dbReference>
<dbReference type="PANTHER" id="PTHR23198">
    <property type="entry name" value="NUCLEOPORIN"/>
    <property type="match status" value="1"/>
</dbReference>
<dbReference type="InterPro" id="IPR036903">
    <property type="entry name" value="Nup98_auto-Pept-S59_dom_sf"/>
</dbReference>
<dbReference type="VEuPathDB" id="AmoebaDB:NAEGRDRAFT_78956"/>
<evidence type="ECO:0000256" key="4">
    <source>
        <dbReference type="ARBA" id="ARBA00022813"/>
    </source>
</evidence>
<dbReference type="GO" id="GO:0034398">
    <property type="term" value="P:telomere tethering at nuclear periphery"/>
    <property type="evidence" value="ECO:0007669"/>
    <property type="project" value="TreeGrafter"/>
</dbReference>
<sequence length="1771" mass="192591">MFNFGGGTNTGGGFGAQPNTGGGGFGSTGTTGGTGFSFGTGGNTGGGFGAQPNTGGGGFGSTGTTQNTGFSFGSQPSTNTGGFGGMNNNTTGAFGQNKPFGTTGATNTGFGFGNTQTQPQQPQQQGNTFGASGNPFGGTTATNTGFGAPSTNTFGSTGTTTTTGGTGFSFGSQPSTGTTGAFGASNPFGGTTGTTTGTFGSTQPTTGTGFSFGSQPTQNTTGGGLFGAQPTQNTGMGFGATNTTGMGMGNTGGPITPQSFPSFKPTEENNTTTNSKMIYYSITKMDPYKDKSFEEWRWYFTLASQGKLTQNPFSTPTTGTTTGGFGQTTQPSTGFSFGNTGTTTTTTNTGFGTTGTMGGASNTGFGFGTQPTTQTGFGTTTNTGFGNTTTGGFGSTTSAFGNKPATTSTGFSFGSQPTTGTTGGLGFGSQPTTGTANTGFAFGSSNTGTANTTTGFGASQPSSGFNFGGGSTTLAPIGGTTNTGTTGSGFNFGGSTQPTTGATNTGSGFNFGGSTQPAQTSSGFNFGTGTSGFGATTGTTTTAPSTGFNFGGGGLGATGPGTTTGSGFNFGTTGGNTTGSSGFNFGGTTTQPLGGTSGFNFGGPTGVGLGMTTGFGAQPTNTGYGVAPMALQDLNNLLADPFGTNPLFQLQKEALEQSYAQEEESSVISKSIQKTSTQVRPRTFKKSSNSTLVDRMSLIASDTEPVTLDLLDSNSFTSKENVKELTISSAVFDKRSSQQLNQPRSTGTTIERDDSQKTISSNAIRPKPQKGKGISLDIEQAPKETTVKPSYLPKLTKEGYYTKPSFEQMKQMSQHDLQNCNGFTVGRKGYGEVEFLGVTDLTKNLDLDKIIYEIETHHVEVYSSNVYTERTKPPVGTELNKPTIIKLFNVHPKNNDYKQFERKLRKANEKSGSRFIDYETGQWTFKVEHFTKYGIFDDEEEEEIIEDEEEKQEPFQVVKKINLDEISDTSEDEIVDEEEVMDNDEEEGEDVMQIESHRTFLPRQLNLDPRRMYIMQANLMTDDEAADDNNIDFEAIRQTKKPRFKEISESEPTLAFIKKDAPIQQPTIKPRKYIDSTPSNIVGDAEAESDKRDSLFSLSRSFRVGFLPNGQFIVPTIVFNPKSKVSNISVSEFFVKEDKQVPQNQDEEYLKLKYESKVHLEIEHVERDPTDVHISLKNNSYTALMEGHVQKCEKIINSVDHYHFSDATKQLIVNREKFELSVWKLANLLFGDVDMLDGNNYATDIARKRNLSAWIREQIPIDEIINRANPKPLEKIYLLLSSGRIAEAARVALDNKDVRLSSIISQSFSNPFMQKDIQKQINLWKQAKANIEKDLIKIYELLAGNVCDTSLTWLQCLGLHLWYKSSPDTTISEVFSSYTNYFETFRATKPFLSSSRHSSETHYDLRYHILGMYCKKEIPISSSLEPSTYIDDILDCQLTWHLYNVLRRVTSCDTTGSMSHIITCNYALQLEQSGYPQYALFILCHCDLMPNISDDINRELNYQDKSNSLVSKFKRERLIDVRNRALREILFRNYPILMSNESGMKFISQLQISPNWIYEAAALYARYTCSYHLLFENLCLYHNYIEAHNVFLEYILSDLLLCNKYEELSKYVQKLYNHQDLIPNWSKGGDILYRYICVRKQFEDLEAHVEGNSTIFTESSNIKSTYDALCRLDIQITELLDLVKHLTLYTLEHRVAVSDTTVKITNMMVKVKSLLTVYEADTDYIGMIQEDRSNQKEQCLFNIASVTQNIYLTNQIDLLQTLALSTTFNLQ</sequence>
<evidence type="ECO:0000256" key="2">
    <source>
        <dbReference type="ARBA" id="ARBA00008926"/>
    </source>
</evidence>
<dbReference type="Gene3D" id="3.30.1610.10">
    <property type="entry name" value="Peptidase S59, nucleoporin"/>
    <property type="match status" value="1"/>
</dbReference>
<comment type="subcellular location">
    <subcellularLocation>
        <location evidence="1">Nucleus</location>
        <location evidence="1">Nuclear pore complex</location>
    </subcellularLocation>
</comment>
<feature type="region of interest" description="Disordered" evidence="10">
    <location>
        <begin position="318"/>
        <end position="341"/>
    </location>
</feature>
<dbReference type="STRING" id="5762.D2V824"/>
<organism evidence="13">
    <name type="scientific">Naegleria gruberi</name>
    <name type="common">Amoeba</name>
    <dbReference type="NCBI Taxonomy" id="5762"/>
    <lineage>
        <taxon>Eukaryota</taxon>
        <taxon>Discoba</taxon>
        <taxon>Heterolobosea</taxon>
        <taxon>Tetramitia</taxon>
        <taxon>Eutetramitia</taxon>
        <taxon>Vahlkampfiidae</taxon>
        <taxon>Naegleria</taxon>
    </lineage>
</organism>
<dbReference type="InterPro" id="IPR007230">
    <property type="entry name" value="Nup98_auto-Pept-S59_dom"/>
</dbReference>
<dbReference type="RefSeq" id="XP_002679847.1">
    <property type="nucleotide sequence ID" value="XM_002679801.1"/>
</dbReference>
<keyword evidence="3" id="KW-0813">Transport</keyword>
<keyword evidence="6" id="KW-0653">Protein transport</keyword>
<dbReference type="PANTHER" id="PTHR23198:SF6">
    <property type="entry name" value="NUCLEAR PORE COMPLEX PROTEIN NUP98-NUP96"/>
    <property type="match status" value="1"/>
</dbReference>
<dbReference type="InParanoid" id="D2V824"/>
<feature type="domain" description="Peptidase S59" evidence="11">
    <location>
        <begin position="797"/>
        <end position="930"/>
    </location>
</feature>
<feature type="region of interest" description="Disordered" evidence="10">
    <location>
        <begin position="479"/>
        <end position="519"/>
    </location>
</feature>
<keyword evidence="7" id="KW-0811">Translocation</keyword>
<name>D2V824_NAEGR</name>
<dbReference type="Gene3D" id="1.25.40.690">
    <property type="match status" value="1"/>
</dbReference>
<dbReference type="FunCoup" id="D2V824">
    <property type="interactions" value="594"/>
</dbReference>
<proteinExistence type="inferred from homology"/>
<feature type="region of interest" description="Disordered" evidence="10">
    <location>
        <begin position="735"/>
        <end position="774"/>
    </location>
</feature>
<evidence type="ECO:0000256" key="5">
    <source>
        <dbReference type="ARBA" id="ARBA00022816"/>
    </source>
</evidence>
<dbReference type="Proteomes" id="UP000006671">
    <property type="component" value="Unassembled WGS sequence"/>
</dbReference>
<dbReference type="OrthoDB" id="3797628at2759"/>
<feature type="compositionally biased region" description="Low complexity" evidence="10">
    <location>
        <begin position="187"/>
        <end position="217"/>
    </location>
</feature>
<feature type="compositionally biased region" description="Low complexity" evidence="10">
    <location>
        <begin position="233"/>
        <end position="245"/>
    </location>
</feature>
<feature type="compositionally biased region" description="Polar residues" evidence="10">
    <location>
        <begin position="497"/>
        <end position="519"/>
    </location>
</feature>
<keyword evidence="4" id="KW-0068">Autocatalytic cleavage</keyword>
<dbReference type="GO" id="GO:0044614">
    <property type="term" value="C:nuclear pore cytoplasmic filaments"/>
    <property type="evidence" value="ECO:0007669"/>
    <property type="project" value="TreeGrafter"/>
</dbReference>
<evidence type="ECO:0000256" key="10">
    <source>
        <dbReference type="SAM" id="MobiDB-lite"/>
    </source>
</evidence>
<dbReference type="Pfam" id="PF04096">
    <property type="entry name" value="Nucleoporin2"/>
    <property type="match status" value="1"/>
</dbReference>
<keyword evidence="5" id="KW-0509">mRNA transport</keyword>
<dbReference type="Pfam" id="PF12110">
    <property type="entry name" value="Nup96"/>
    <property type="match status" value="1"/>
</dbReference>
<evidence type="ECO:0000259" key="11">
    <source>
        <dbReference type="PROSITE" id="PS51434"/>
    </source>
</evidence>
<evidence type="ECO:0000256" key="6">
    <source>
        <dbReference type="ARBA" id="ARBA00022927"/>
    </source>
</evidence>
<dbReference type="GO" id="GO:0006606">
    <property type="term" value="P:protein import into nucleus"/>
    <property type="evidence" value="ECO:0007669"/>
    <property type="project" value="TreeGrafter"/>
</dbReference>
<dbReference type="GO" id="GO:0006405">
    <property type="term" value="P:RNA export from nucleus"/>
    <property type="evidence" value="ECO:0007669"/>
    <property type="project" value="TreeGrafter"/>
</dbReference>
<feature type="compositionally biased region" description="Polar residues" evidence="10">
    <location>
        <begin position="737"/>
        <end position="749"/>
    </location>
</feature>
<evidence type="ECO:0000256" key="8">
    <source>
        <dbReference type="ARBA" id="ARBA00023132"/>
    </source>
</evidence>
<dbReference type="GO" id="GO:0017056">
    <property type="term" value="F:structural constituent of nuclear pore"/>
    <property type="evidence" value="ECO:0007669"/>
    <property type="project" value="InterPro"/>
</dbReference>
<dbReference type="Gene3D" id="1.10.10.2360">
    <property type="match status" value="1"/>
</dbReference>
<accession>D2V824</accession>
<evidence type="ECO:0000256" key="7">
    <source>
        <dbReference type="ARBA" id="ARBA00023010"/>
    </source>
</evidence>
<gene>
    <name evidence="12" type="ORF">NAEGRDRAFT_78956</name>
</gene>
<keyword evidence="13" id="KW-1185">Reference proteome</keyword>
<feature type="compositionally biased region" description="Low complexity" evidence="10">
    <location>
        <begin position="327"/>
        <end position="341"/>
    </location>
</feature>
<evidence type="ECO:0000256" key="3">
    <source>
        <dbReference type="ARBA" id="ARBA00022448"/>
    </source>
</evidence>
<dbReference type="GeneID" id="8850397"/>
<evidence type="ECO:0000313" key="12">
    <source>
        <dbReference type="EMBL" id="EFC47103.1"/>
    </source>
</evidence>
<protein>
    <submittedName>
        <fullName evidence="12">Nucleoporin 98-96</fullName>
    </submittedName>
</protein>
<feature type="compositionally biased region" description="Low complexity" evidence="10">
    <location>
        <begin position="62"/>
        <end position="140"/>
    </location>
</feature>
<evidence type="ECO:0000256" key="9">
    <source>
        <dbReference type="ARBA" id="ARBA00023242"/>
    </source>
</evidence>
<feature type="region of interest" description="Disordered" evidence="10">
    <location>
        <begin position="1"/>
        <end position="140"/>
    </location>
</feature>
<comment type="similarity">
    <text evidence="2">Belongs to the nucleoporin GLFG family.</text>
</comment>
<dbReference type="OMA" id="PMGKGLN"/>
<keyword evidence="8" id="KW-0906">Nuclear pore complex</keyword>
<dbReference type="GO" id="GO:0003723">
    <property type="term" value="F:RNA binding"/>
    <property type="evidence" value="ECO:0007669"/>
    <property type="project" value="TreeGrafter"/>
</dbReference>
<dbReference type="GO" id="GO:0051028">
    <property type="term" value="P:mRNA transport"/>
    <property type="evidence" value="ECO:0007669"/>
    <property type="project" value="UniProtKB-KW"/>
</dbReference>
<dbReference type="InterPro" id="IPR037665">
    <property type="entry name" value="Nucleoporin_S59-like"/>
</dbReference>
<dbReference type="GO" id="GO:0000973">
    <property type="term" value="P:post-transcriptional tethering of RNA polymerase II gene DNA at nuclear periphery"/>
    <property type="evidence" value="ECO:0007669"/>
    <property type="project" value="TreeGrafter"/>
</dbReference>
<dbReference type="KEGG" id="ngr:NAEGRDRAFT_78956"/>